<dbReference type="GO" id="GO:0000176">
    <property type="term" value="C:nuclear exosome (RNase complex)"/>
    <property type="evidence" value="ECO:0007669"/>
    <property type="project" value="TreeGrafter"/>
</dbReference>
<evidence type="ECO:0000256" key="7">
    <source>
        <dbReference type="ARBA" id="ARBA00077929"/>
    </source>
</evidence>
<dbReference type="InterPro" id="IPR036345">
    <property type="entry name" value="ExoRNase_PH_dom2_sf"/>
</dbReference>
<evidence type="ECO:0000256" key="4">
    <source>
        <dbReference type="ARBA" id="ARBA00022490"/>
    </source>
</evidence>
<evidence type="ECO:0000259" key="10">
    <source>
        <dbReference type="Pfam" id="PF03725"/>
    </source>
</evidence>
<dbReference type="InterPro" id="IPR015847">
    <property type="entry name" value="ExoRNase_PH_dom2"/>
</dbReference>
<name>A0AAN6GR29_9BASI</name>
<evidence type="ECO:0000313" key="11">
    <source>
        <dbReference type="EMBL" id="KAK0546596.1"/>
    </source>
</evidence>
<dbReference type="InterPro" id="IPR027408">
    <property type="entry name" value="PNPase/RNase_PH_dom_sf"/>
</dbReference>
<dbReference type="GO" id="GO:0005730">
    <property type="term" value="C:nucleolus"/>
    <property type="evidence" value="ECO:0007669"/>
    <property type="project" value="UniProtKB-SubCell"/>
</dbReference>
<organism evidence="11 12">
    <name type="scientific">Tilletia horrida</name>
    <dbReference type="NCBI Taxonomy" id="155126"/>
    <lineage>
        <taxon>Eukaryota</taxon>
        <taxon>Fungi</taxon>
        <taxon>Dikarya</taxon>
        <taxon>Basidiomycota</taxon>
        <taxon>Ustilaginomycotina</taxon>
        <taxon>Exobasidiomycetes</taxon>
        <taxon>Tilletiales</taxon>
        <taxon>Tilletiaceae</taxon>
        <taxon>Tilletia</taxon>
    </lineage>
</organism>
<sequence length="273" mass="29825">MSRVEHLNSGGFRSDGRRQYELRAVAFQLSPPTQALYATADGSASASHGLTDVLVSVHGPHEAKSRADSQHDRATVAVHVSYSPWSGMERKKRGRSDRRLTELASALEDTFQPVVQTHLYPRSQIDIYVQVLQQDGGVLAAAINASTLALLDAGIAMTDYVVAMSAGLHLSSTLLDLSSSEEMDLPNLTVAVLPRSKRVTLAQLETRLHADRFEEMFKLSIEACGVLHQEMNREMKRRTRSLADSMSGQAPARPIGGDDTSDTEDAAHVKMET</sequence>
<evidence type="ECO:0000256" key="1">
    <source>
        <dbReference type="ARBA" id="ARBA00004496"/>
    </source>
</evidence>
<dbReference type="GO" id="GO:0000177">
    <property type="term" value="C:cytoplasmic exosome (RNase complex)"/>
    <property type="evidence" value="ECO:0007669"/>
    <property type="project" value="TreeGrafter"/>
</dbReference>
<comment type="caution">
    <text evidence="11">The sequence shown here is derived from an EMBL/GenBank/DDBJ whole genome shotgun (WGS) entry which is preliminary data.</text>
</comment>
<evidence type="ECO:0000259" key="9">
    <source>
        <dbReference type="Pfam" id="PF01138"/>
    </source>
</evidence>
<accession>A0AAN6GR29</accession>
<proteinExistence type="inferred from homology"/>
<dbReference type="Pfam" id="PF01138">
    <property type="entry name" value="RNase_PH"/>
    <property type="match status" value="1"/>
</dbReference>
<dbReference type="SUPFAM" id="SSF55666">
    <property type="entry name" value="Ribonuclease PH domain 2-like"/>
    <property type="match status" value="1"/>
</dbReference>
<dbReference type="InterPro" id="IPR001247">
    <property type="entry name" value="ExoRNase_PH_dom1"/>
</dbReference>
<evidence type="ECO:0000256" key="2">
    <source>
        <dbReference type="ARBA" id="ARBA00004604"/>
    </source>
</evidence>
<dbReference type="InterPro" id="IPR020568">
    <property type="entry name" value="Ribosomal_Su5_D2-typ_SF"/>
</dbReference>
<keyword evidence="4" id="KW-0963">Cytoplasm</keyword>
<keyword evidence="12" id="KW-1185">Reference proteome</keyword>
<dbReference type="SUPFAM" id="SSF54211">
    <property type="entry name" value="Ribosomal protein S5 domain 2-like"/>
    <property type="match status" value="1"/>
</dbReference>
<gene>
    <name evidence="11" type="primary">SKI6</name>
    <name evidence="11" type="ORF">OC846_005192</name>
</gene>
<evidence type="ECO:0000256" key="8">
    <source>
        <dbReference type="SAM" id="MobiDB-lite"/>
    </source>
</evidence>
<dbReference type="AlphaFoldDB" id="A0AAN6GR29"/>
<dbReference type="InterPro" id="IPR050080">
    <property type="entry name" value="RNase_PH"/>
</dbReference>
<comment type="subcellular location">
    <subcellularLocation>
        <location evidence="1">Cytoplasm</location>
    </subcellularLocation>
    <subcellularLocation>
        <location evidence="2">Nucleus</location>
        <location evidence="2">Nucleolus</location>
    </subcellularLocation>
</comment>
<comment type="similarity">
    <text evidence="3">Belongs to the RNase PH family.</text>
</comment>
<dbReference type="GO" id="GO:0034475">
    <property type="term" value="P:U4 snRNA 3'-end processing"/>
    <property type="evidence" value="ECO:0007669"/>
    <property type="project" value="TreeGrafter"/>
</dbReference>
<dbReference type="Gene3D" id="3.30.230.70">
    <property type="entry name" value="GHMP Kinase, N-terminal domain"/>
    <property type="match status" value="1"/>
</dbReference>
<dbReference type="GO" id="GO:0071028">
    <property type="term" value="P:nuclear mRNA surveillance"/>
    <property type="evidence" value="ECO:0007669"/>
    <property type="project" value="TreeGrafter"/>
</dbReference>
<keyword evidence="5" id="KW-0271">Exosome</keyword>
<evidence type="ECO:0000256" key="5">
    <source>
        <dbReference type="ARBA" id="ARBA00022835"/>
    </source>
</evidence>
<feature type="domain" description="Exoribonuclease phosphorolytic" evidence="10">
    <location>
        <begin position="159"/>
        <end position="222"/>
    </location>
</feature>
<feature type="domain" description="Exoribonuclease phosphorolytic" evidence="9">
    <location>
        <begin position="37"/>
        <end position="155"/>
    </location>
</feature>
<reference evidence="11" key="1">
    <citation type="journal article" date="2023" name="PhytoFront">
        <title>Draft Genome Resources of Seven Strains of Tilletia horrida, Causal Agent of Kernel Smut of Rice.</title>
        <authorList>
            <person name="Khanal S."/>
            <person name="Antony Babu S."/>
            <person name="Zhou X.G."/>
        </authorList>
    </citation>
    <scope>NUCLEOTIDE SEQUENCE</scope>
    <source>
        <strain evidence="11">TX6</strain>
    </source>
</reference>
<dbReference type="GO" id="GO:0071051">
    <property type="term" value="P:poly(A)-dependent snoRNA 3'-end processing"/>
    <property type="evidence" value="ECO:0007669"/>
    <property type="project" value="TreeGrafter"/>
</dbReference>
<dbReference type="FunFam" id="3.30.230.70:FF:000004">
    <property type="entry name" value="Exosome complex component Rrp41"/>
    <property type="match status" value="1"/>
</dbReference>
<evidence type="ECO:0000256" key="6">
    <source>
        <dbReference type="ARBA" id="ARBA00063066"/>
    </source>
</evidence>
<dbReference type="EMBL" id="JAPDMZ010000187">
    <property type="protein sequence ID" value="KAK0546596.1"/>
    <property type="molecule type" value="Genomic_DNA"/>
</dbReference>
<protein>
    <recommendedName>
        <fullName evidence="7">Ribosomal RNA-processing protein 41</fullName>
    </recommendedName>
</protein>
<dbReference type="GO" id="GO:0003723">
    <property type="term" value="F:RNA binding"/>
    <property type="evidence" value="ECO:0007669"/>
    <property type="project" value="TreeGrafter"/>
</dbReference>
<evidence type="ECO:0000313" key="12">
    <source>
        <dbReference type="Proteomes" id="UP001176517"/>
    </source>
</evidence>
<dbReference type="PANTHER" id="PTHR11953">
    <property type="entry name" value="EXOSOME COMPLEX COMPONENT"/>
    <property type="match status" value="1"/>
</dbReference>
<feature type="region of interest" description="Disordered" evidence="8">
    <location>
        <begin position="238"/>
        <end position="273"/>
    </location>
</feature>
<dbReference type="PANTHER" id="PTHR11953:SF0">
    <property type="entry name" value="EXOSOME COMPLEX COMPONENT RRP41"/>
    <property type="match status" value="1"/>
</dbReference>
<evidence type="ECO:0000256" key="3">
    <source>
        <dbReference type="ARBA" id="ARBA00006678"/>
    </source>
</evidence>
<dbReference type="GO" id="GO:0016075">
    <property type="term" value="P:rRNA catabolic process"/>
    <property type="evidence" value="ECO:0007669"/>
    <property type="project" value="TreeGrafter"/>
</dbReference>
<dbReference type="Proteomes" id="UP001176517">
    <property type="component" value="Unassembled WGS sequence"/>
</dbReference>
<comment type="subunit">
    <text evidence="6">Component of the RNA exosome complex. Specifically part of the catalytically inactive RNA exosome core complex (Exo-9) which may associate with the catalytic subunits RRP6 and DIS3 in cytoplasmic- and nuclear-specific RNA exosome complex forms. Exo-9 is formed by a hexameric base ring of RNase PH domain-containing subunits and a cap ring consisting of CSL4, RRP4 and RRP40.</text>
</comment>
<dbReference type="CDD" id="cd11370">
    <property type="entry name" value="RNase_PH_RRP41"/>
    <property type="match status" value="1"/>
</dbReference>
<dbReference type="Pfam" id="PF03725">
    <property type="entry name" value="RNase_PH_C"/>
    <property type="match status" value="1"/>
</dbReference>